<feature type="transmembrane region" description="Helical" evidence="7">
    <location>
        <begin position="92"/>
        <end position="113"/>
    </location>
</feature>
<name>A0A6L7GDX6_9RHOB</name>
<accession>A0A6L7GDX6</accession>
<evidence type="ECO:0000256" key="6">
    <source>
        <dbReference type="ARBA" id="ARBA00023136"/>
    </source>
</evidence>
<dbReference type="EMBL" id="WUMU01000039">
    <property type="protein sequence ID" value="MXN20953.1"/>
    <property type="molecule type" value="Genomic_DNA"/>
</dbReference>
<gene>
    <name evidence="9" type="ORF">GR170_24265</name>
</gene>
<keyword evidence="10" id="KW-1185">Reference proteome</keyword>
<dbReference type="InterPro" id="IPR000515">
    <property type="entry name" value="MetI-like"/>
</dbReference>
<dbReference type="PROSITE" id="PS50928">
    <property type="entry name" value="ABC_TM1"/>
    <property type="match status" value="1"/>
</dbReference>
<evidence type="ECO:0000313" key="9">
    <source>
        <dbReference type="EMBL" id="MXN20953.1"/>
    </source>
</evidence>
<dbReference type="Gene3D" id="1.10.3720.10">
    <property type="entry name" value="MetI-like"/>
    <property type="match status" value="1"/>
</dbReference>
<proteinExistence type="inferred from homology"/>
<evidence type="ECO:0000259" key="8">
    <source>
        <dbReference type="PROSITE" id="PS50928"/>
    </source>
</evidence>
<dbReference type="PANTHER" id="PTHR30151">
    <property type="entry name" value="ALKANE SULFONATE ABC TRANSPORTER-RELATED, MEMBRANE SUBUNIT"/>
    <property type="match status" value="1"/>
</dbReference>
<organism evidence="9 10">
    <name type="scientific">Pseudooceanicola albus</name>
    <dbReference type="NCBI Taxonomy" id="2692189"/>
    <lineage>
        <taxon>Bacteria</taxon>
        <taxon>Pseudomonadati</taxon>
        <taxon>Pseudomonadota</taxon>
        <taxon>Alphaproteobacteria</taxon>
        <taxon>Rhodobacterales</taxon>
        <taxon>Paracoccaceae</taxon>
        <taxon>Pseudooceanicola</taxon>
    </lineage>
</organism>
<reference evidence="9 10" key="1">
    <citation type="submission" date="2019-12" db="EMBL/GenBank/DDBJ databases">
        <authorList>
            <person name="Li M."/>
        </authorList>
    </citation>
    <scope>NUCLEOTIDE SEQUENCE [LARGE SCALE GENOMIC DNA]</scope>
    <source>
        <strain evidence="9 10">GBMRC 2024</strain>
    </source>
</reference>
<evidence type="ECO:0000256" key="4">
    <source>
        <dbReference type="ARBA" id="ARBA00022692"/>
    </source>
</evidence>
<evidence type="ECO:0000256" key="1">
    <source>
        <dbReference type="ARBA" id="ARBA00004651"/>
    </source>
</evidence>
<keyword evidence="6 7" id="KW-0472">Membrane</keyword>
<protein>
    <submittedName>
        <fullName evidence="9">ABC transporter permease subunit</fullName>
    </submittedName>
</protein>
<dbReference type="PANTHER" id="PTHR30151:SF0">
    <property type="entry name" value="ABC TRANSPORTER PERMEASE PROTEIN MJ0413-RELATED"/>
    <property type="match status" value="1"/>
</dbReference>
<keyword evidence="5 7" id="KW-1133">Transmembrane helix</keyword>
<comment type="subcellular location">
    <subcellularLocation>
        <location evidence="1 7">Cell membrane</location>
        <topology evidence="1 7">Multi-pass membrane protein</topology>
    </subcellularLocation>
</comment>
<dbReference type="Pfam" id="PF00528">
    <property type="entry name" value="BPD_transp_1"/>
    <property type="match status" value="1"/>
</dbReference>
<sequence length="245" mass="25630">MKGAVLPLGLVLAWQGTATVFGLQSDTLSDPLQVLAALAAGLGDASILRATVQTVGAAAAGLMLGAGLGAVTGLVCGLLPVLSRLLRLLIEVLRPVPAVAMIPIALLVFGFGARLEISVVGFACFFPMLILTETAVRGLHPLGRDVARMLRLSLPQRVVKMVLPAILPRLFVALRLCAGIALIVAVTVEISSNPMGLGYRLMLAGQSMRPADMFATLLWIGLLGWGLNLALVRAEHWLFATGARA</sequence>
<dbReference type="InterPro" id="IPR035906">
    <property type="entry name" value="MetI-like_sf"/>
</dbReference>
<feature type="transmembrane region" description="Helical" evidence="7">
    <location>
        <begin position="213"/>
        <end position="232"/>
    </location>
</feature>
<dbReference type="RefSeq" id="WP_160897071.1">
    <property type="nucleotide sequence ID" value="NZ_WUMU01000039.1"/>
</dbReference>
<dbReference type="GO" id="GO:0055085">
    <property type="term" value="P:transmembrane transport"/>
    <property type="evidence" value="ECO:0007669"/>
    <property type="project" value="InterPro"/>
</dbReference>
<dbReference type="SUPFAM" id="SSF161098">
    <property type="entry name" value="MetI-like"/>
    <property type="match status" value="1"/>
</dbReference>
<evidence type="ECO:0000256" key="5">
    <source>
        <dbReference type="ARBA" id="ARBA00022989"/>
    </source>
</evidence>
<comment type="caution">
    <text evidence="9">The sequence shown here is derived from an EMBL/GenBank/DDBJ whole genome shotgun (WGS) entry which is preliminary data.</text>
</comment>
<evidence type="ECO:0000313" key="10">
    <source>
        <dbReference type="Proteomes" id="UP000477911"/>
    </source>
</evidence>
<feature type="transmembrane region" description="Helical" evidence="7">
    <location>
        <begin position="57"/>
        <end position="80"/>
    </location>
</feature>
<evidence type="ECO:0000256" key="2">
    <source>
        <dbReference type="ARBA" id="ARBA00022448"/>
    </source>
</evidence>
<feature type="domain" description="ABC transmembrane type-1" evidence="8">
    <location>
        <begin position="51"/>
        <end position="235"/>
    </location>
</feature>
<dbReference type="CDD" id="cd06261">
    <property type="entry name" value="TM_PBP2"/>
    <property type="match status" value="1"/>
</dbReference>
<keyword evidence="4 7" id="KW-0812">Transmembrane</keyword>
<evidence type="ECO:0000256" key="3">
    <source>
        <dbReference type="ARBA" id="ARBA00022475"/>
    </source>
</evidence>
<evidence type="ECO:0000256" key="7">
    <source>
        <dbReference type="RuleBase" id="RU363032"/>
    </source>
</evidence>
<dbReference type="AlphaFoldDB" id="A0A6L7GDX6"/>
<dbReference type="Proteomes" id="UP000477911">
    <property type="component" value="Unassembled WGS sequence"/>
</dbReference>
<comment type="similarity">
    <text evidence="7">Belongs to the binding-protein-dependent transport system permease family.</text>
</comment>
<feature type="transmembrane region" description="Helical" evidence="7">
    <location>
        <begin position="161"/>
        <end position="188"/>
    </location>
</feature>
<feature type="transmembrane region" description="Helical" evidence="7">
    <location>
        <begin position="119"/>
        <end position="140"/>
    </location>
</feature>
<keyword evidence="2 7" id="KW-0813">Transport</keyword>
<dbReference type="GO" id="GO:0005886">
    <property type="term" value="C:plasma membrane"/>
    <property type="evidence" value="ECO:0007669"/>
    <property type="project" value="UniProtKB-SubCell"/>
</dbReference>
<keyword evidence="3" id="KW-1003">Cell membrane</keyword>